<dbReference type="InterPro" id="IPR011013">
    <property type="entry name" value="Gal_mutarotase_sf_dom"/>
</dbReference>
<name>A0AAV4G8E2_9GAST</name>
<sequence length="211" mass="23962">MGDVVQEVHQTFTKSVTQVVRLYNTSKFAEFHWTVGRLEATYSSGMDVVSVFSSSLSNGNIFYTDSNGREMIERRRSTWEDQPEYKISGNYFPVTSRIFIRDETKKLQLTLFPDRTQGGSSLQEGSLELMVHRRSMTDDGLGMQEPLNDLGSDKDGIIYTGKHYLYLDTIENSGISVRRKAWEIQLAPTIMLTEVNRDRDINKALAQVGAS</sequence>
<dbReference type="GO" id="GO:0004559">
    <property type="term" value="F:alpha-mannosidase activity"/>
    <property type="evidence" value="ECO:0007669"/>
    <property type="project" value="InterPro"/>
</dbReference>
<dbReference type="InterPro" id="IPR011682">
    <property type="entry name" value="Glyco_hydro_38_C"/>
</dbReference>
<dbReference type="GO" id="GO:0006013">
    <property type="term" value="P:mannose metabolic process"/>
    <property type="evidence" value="ECO:0007669"/>
    <property type="project" value="InterPro"/>
</dbReference>
<dbReference type="Pfam" id="PF07748">
    <property type="entry name" value="Glyco_hydro_38C"/>
    <property type="match status" value="1"/>
</dbReference>
<evidence type="ECO:0000313" key="2">
    <source>
        <dbReference type="EMBL" id="GFR81258.1"/>
    </source>
</evidence>
<protein>
    <submittedName>
        <fullName evidence="2">Alpha-mannosidase</fullName>
    </submittedName>
</protein>
<dbReference type="PANTHER" id="PTHR11607:SF3">
    <property type="entry name" value="LYSOSOMAL ALPHA-MANNOSIDASE"/>
    <property type="match status" value="1"/>
</dbReference>
<keyword evidence="3" id="KW-1185">Reference proteome</keyword>
<dbReference type="AlphaFoldDB" id="A0AAV4G8E2"/>
<reference evidence="2 3" key="1">
    <citation type="journal article" date="2021" name="Elife">
        <title>Chloroplast acquisition without the gene transfer in kleptoplastic sea slugs, Plakobranchus ocellatus.</title>
        <authorList>
            <person name="Maeda T."/>
            <person name="Takahashi S."/>
            <person name="Yoshida T."/>
            <person name="Shimamura S."/>
            <person name="Takaki Y."/>
            <person name="Nagai Y."/>
            <person name="Toyoda A."/>
            <person name="Suzuki Y."/>
            <person name="Arimoto A."/>
            <person name="Ishii H."/>
            <person name="Satoh N."/>
            <person name="Nishiyama T."/>
            <person name="Hasebe M."/>
            <person name="Maruyama T."/>
            <person name="Minagawa J."/>
            <person name="Obokata J."/>
            <person name="Shigenobu S."/>
        </authorList>
    </citation>
    <scope>NUCLEOTIDE SEQUENCE [LARGE SCALE GENOMIC DNA]</scope>
</reference>
<dbReference type="Gene3D" id="2.70.98.30">
    <property type="entry name" value="Golgi alpha-mannosidase II, domain 4"/>
    <property type="match status" value="1"/>
</dbReference>
<evidence type="ECO:0000313" key="3">
    <source>
        <dbReference type="Proteomes" id="UP000762676"/>
    </source>
</evidence>
<comment type="caution">
    <text evidence="2">The sequence shown here is derived from an EMBL/GenBank/DDBJ whole genome shotgun (WGS) entry which is preliminary data.</text>
</comment>
<dbReference type="GO" id="GO:0005764">
    <property type="term" value="C:lysosome"/>
    <property type="evidence" value="ECO:0007669"/>
    <property type="project" value="TreeGrafter"/>
</dbReference>
<dbReference type="PANTHER" id="PTHR11607">
    <property type="entry name" value="ALPHA-MANNOSIDASE"/>
    <property type="match status" value="1"/>
</dbReference>
<dbReference type="SUPFAM" id="SSF74650">
    <property type="entry name" value="Galactose mutarotase-like"/>
    <property type="match status" value="1"/>
</dbReference>
<organism evidence="2 3">
    <name type="scientific">Elysia marginata</name>
    <dbReference type="NCBI Taxonomy" id="1093978"/>
    <lineage>
        <taxon>Eukaryota</taxon>
        <taxon>Metazoa</taxon>
        <taxon>Spiralia</taxon>
        <taxon>Lophotrochozoa</taxon>
        <taxon>Mollusca</taxon>
        <taxon>Gastropoda</taxon>
        <taxon>Heterobranchia</taxon>
        <taxon>Euthyneura</taxon>
        <taxon>Panpulmonata</taxon>
        <taxon>Sacoglossa</taxon>
        <taxon>Placobranchoidea</taxon>
        <taxon>Plakobranchidae</taxon>
        <taxon>Elysia</taxon>
    </lineage>
</organism>
<dbReference type="GO" id="GO:0030246">
    <property type="term" value="F:carbohydrate binding"/>
    <property type="evidence" value="ECO:0007669"/>
    <property type="project" value="InterPro"/>
</dbReference>
<dbReference type="InterPro" id="IPR050843">
    <property type="entry name" value="Glycosyl_Hydrlase_38"/>
</dbReference>
<proteinExistence type="predicted"/>
<feature type="domain" description="Glycosyl hydrolase family 38 C-terminal" evidence="1">
    <location>
        <begin position="2"/>
        <end position="140"/>
    </location>
</feature>
<evidence type="ECO:0000259" key="1">
    <source>
        <dbReference type="Pfam" id="PF07748"/>
    </source>
</evidence>
<dbReference type="EMBL" id="BMAT01011871">
    <property type="protein sequence ID" value="GFR81258.1"/>
    <property type="molecule type" value="Genomic_DNA"/>
</dbReference>
<dbReference type="Proteomes" id="UP000762676">
    <property type="component" value="Unassembled WGS sequence"/>
</dbReference>
<gene>
    <name evidence="2" type="ORF">ElyMa_005919700</name>
</gene>
<accession>A0AAV4G8E2</accession>